<keyword evidence="9" id="KW-0677">Repeat</keyword>
<dbReference type="InterPro" id="IPR025846">
    <property type="entry name" value="TBL_N"/>
</dbReference>
<evidence type="ECO:0000256" key="14">
    <source>
        <dbReference type="ARBA" id="ARBA00023180"/>
    </source>
</evidence>
<comment type="similarity">
    <text evidence="3">Belongs to the PC-esterase family. TBL subfamily.</text>
</comment>
<evidence type="ECO:0000313" key="19">
    <source>
        <dbReference type="Proteomes" id="UP001054252"/>
    </source>
</evidence>
<evidence type="ECO:0000256" key="2">
    <source>
        <dbReference type="ARBA" id="ARBA00004479"/>
    </source>
</evidence>
<keyword evidence="14" id="KW-0325">Glycoprotein</keyword>
<name>A0AAV5HZC5_9ROSI</name>
<evidence type="ECO:0008006" key="20">
    <source>
        <dbReference type="Google" id="ProtNLM"/>
    </source>
</evidence>
<dbReference type="Pfam" id="PF13839">
    <property type="entry name" value="PC-Esterase"/>
    <property type="match status" value="2"/>
</dbReference>
<evidence type="ECO:0000256" key="12">
    <source>
        <dbReference type="ARBA" id="ARBA00023136"/>
    </source>
</evidence>
<keyword evidence="7" id="KW-0812">Transmembrane</keyword>
<keyword evidence="13" id="KW-0675">Receptor</keyword>
<keyword evidence="19" id="KW-1185">Reference proteome</keyword>
<evidence type="ECO:0000256" key="9">
    <source>
        <dbReference type="ARBA" id="ARBA00022737"/>
    </source>
</evidence>
<evidence type="ECO:0000256" key="7">
    <source>
        <dbReference type="ARBA" id="ARBA00022692"/>
    </source>
</evidence>
<protein>
    <recommendedName>
        <fullName evidence="20">Trichome birefringence-like N-terminal domain-containing protein</fullName>
    </recommendedName>
</protein>
<evidence type="ECO:0000256" key="4">
    <source>
        <dbReference type="ARBA" id="ARBA00009592"/>
    </source>
</evidence>
<feature type="compositionally biased region" description="Polar residues" evidence="15">
    <location>
        <begin position="618"/>
        <end position="630"/>
    </location>
</feature>
<dbReference type="SUPFAM" id="SSF52058">
    <property type="entry name" value="L domain-like"/>
    <property type="match status" value="1"/>
</dbReference>
<gene>
    <name evidence="18" type="ORF">SLEP1_g7720</name>
</gene>
<feature type="domain" description="Trichome birefringence-like N-terminal" evidence="17">
    <location>
        <begin position="719"/>
        <end position="771"/>
    </location>
</feature>
<evidence type="ECO:0000256" key="8">
    <source>
        <dbReference type="ARBA" id="ARBA00022729"/>
    </source>
</evidence>
<dbReference type="Gene3D" id="3.80.10.10">
    <property type="entry name" value="Ribonuclease Inhibitor"/>
    <property type="match status" value="1"/>
</dbReference>
<keyword evidence="12" id="KW-0472">Membrane</keyword>
<dbReference type="GO" id="GO:0016740">
    <property type="term" value="F:transferase activity"/>
    <property type="evidence" value="ECO:0007669"/>
    <property type="project" value="InterPro"/>
</dbReference>
<comment type="subcellular location">
    <subcellularLocation>
        <location evidence="1">Cell membrane</location>
    </subcellularLocation>
    <subcellularLocation>
        <location evidence="2">Membrane</location>
        <topology evidence="2">Single-pass type I membrane protein</topology>
    </subcellularLocation>
</comment>
<evidence type="ECO:0000256" key="5">
    <source>
        <dbReference type="ARBA" id="ARBA00022475"/>
    </source>
</evidence>
<evidence type="ECO:0000313" key="18">
    <source>
        <dbReference type="EMBL" id="GKU94193.1"/>
    </source>
</evidence>
<dbReference type="Proteomes" id="UP001054252">
    <property type="component" value="Unassembled WGS sequence"/>
</dbReference>
<evidence type="ECO:0000256" key="3">
    <source>
        <dbReference type="ARBA" id="ARBA00007727"/>
    </source>
</evidence>
<reference evidence="18 19" key="1">
    <citation type="journal article" date="2021" name="Commun. Biol.">
        <title>The genome of Shorea leprosula (Dipterocarpaceae) highlights the ecological relevance of drought in aseasonal tropical rainforests.</title>
        <authorList>
            <person name="Ng K.K.S."/>
            <person name="Kobayashi M.J."/>
            <person name="Fawcett J.A."/>
            <person name="Hatakeyama M."/>
            <person name="Paape T."/>
            <person name="Ng C.H."/>
            <person name="Ang C.C."/>
            <person name="Tnah L.H."/>
            <person name="Lee C.T."/>
            <person name="Nishiyama T."/>
            <person name="Sese J."/>
            <person name="O'Brien M.J."/>
            <person name="Copetti D."/>
            <person name="Mohd Noor M.I."/>
            <person name="Ong R.C."/>
            <person name="Putra M."/>
            <person name="Sireger I.Z."/>
            <person name="Indrioko S."/>
            <person name="Kosugi Y."/>
            <person name="Izuno A."/>
            <person name="Isagi Y."/>
            <person name="Lee S.L."/>
            <person name="Shimizu K.K."/>
        </authorList>
    </citation>
    <scope>NUCLEOTIDE SEQUENCE [LARGE SCALE GENOMIC DNA]</scope>
    <source>
        <strain evidence="18">214</strain>
    </source>
</reference>
<dbReference type="EMBL" id="BPVZ01000007">
    <property type="protein sequence ID" value="GKU94193.1"/>
    <property type="molecule type" value="Genomic_DNA"/>
</dbReference>
<proteinExistence type="inferred from homology"/>
<keyword evidence="8" id="KW-0732">Signal</keyword>
<dbReference type="InterPro" id="IPR032675">
    <property type="entry name" value="LRR_dom_sf"/>
</dbReference>
<evidence type="ECO:0000256" key="13">
    <source>
        <dbReference type="ARBA" id="ARBA00023170"/>
    </source>
</evidence>
<feature type="domain" description="Trichome birefringence-like C-terminal" evidence="16">
    <location>
        <begin position="844"/>
        <end position="1033"/>
    </location>
</feature>
<dbReference type="InterPro" id="IPR001611">
    <property type="entry name" value="Leu-rich_rpt"/>
</dbReference>
<organism evidence="18 19">
    <name type="scientific">Rubroshorea leprosula</name>
    <dbReference type="NCBI Taxonomy" id="152421"/>
    <lineage>
        <taxon>Eukaryota</taxon>
        <taxon>Viridiplantae</taxon>
        <taxon>Streptophyta</taxon>
        <taxon>Embryophyta</taxon>
        <taxon>Tracheophyta</taxon>
        <taxon>Spermatophyta</taxon>
        <taxon>Magnoliopsida</taxon>
        <taxon>eudicotyledons</taxon>
        <taxon>Gunneridae</taxon>
        <taxon>Pentapetalae</taxon>
        <taxon>rosids</taxon>
        <taxon>malvids</taxon>
        <taxon>Malvales</taxon>
        <taxon>Dipterocarpaceae</taxon>
        <taxon>Rubroshorea</taxon>
    </lineage>
</organism>
<evidence type="ECO:0000259" key="17">
    <source>
        <dbReference type="Pfam" id="PF14416"/>
    </source>
</evidence>
<dbReference type="Pfam" id="PF00560">
    <property type="entry name" value="LRR_1"/>
    <property type="match status" value="8"/>
</dbReference>
<keyword evidence="11" id="KW-1133">Transmembrane helix</keyword>
<keyword evidence="6" id="KW-0433">Leucine-rich repeat</keyword>
<evidence type="ECO:0000259" key="16">
    <source>
        <dbReference type="Pfam" id="PF13839"/>
    </source>
</evidence>
<dbReference type="PANTHER" id="PTHR48063:SF101">
    <property type="entry name" value="LRR RECEPTOR-LIKE SERINE_THREONINE-PROTEIN KINASE FLS2"/>
    <property type="match status" value="1"/>
</dbReference>
<evidence type="ECO:0000256" key="10">
    <source>
        <dbReference type="ARBA" id="ARBA00022968"/>
    </source>
</evidence>
<dbReference type="PANTHER" id="PTHR48063">
    <property type="entry name" value="LRR RECEPTOR-LIKE KINASE"/>
    <property type="match status" value="1"/>
</dbReference>
<dbReference type="InterPro" id="IPR046956">
    <property type="entry name" value="RLP23-like"/>
</dbReference>
<dbReference type="FunFam" id="3.80.10.10:FF:000213">
    <property type="entry name" value="Tyrosine-sulfated glycopeptide receptor 1"/>
    <property type="match status" value="1"/>
</dbReference>
<dbReference type="AlphaFoldDB" id="A0AAV5HZC5"/>
<feature type="region of interest" description="Disordered" evidence="15">
    <location>
        <begin position="618"/>
        <end position="643"/>
    </location>
</feature>
<feature type="region of interest" description="Disordered" evidence="15">
    <location>
        <begin position="419"/>
        <end position="438"/>
    </location>
</feature>
<dbReference type="GO" id="GO:0005886">
    <property type="term" value="C:plasma membrane"/>
    <property type="evidence" value="ECO:0007669"/>
    <property type="project" value="UniProtKB-SubCell"/>
</dbReference>
<keyword evidence="5" id="KW-1003">Cell membrane</keyword>
<dbReference type="InterPro" id="IPR026057">
    <property type="entry name" value="TBL_C"/>
</dbReference>
<evidence type="ECO:0000256" key="1">
    <source>
        <dbReference type="ARBA" id="ARBA00004236"/>
    </source>
</evidence>
<keyword evidence="10" id="KW-0735">Signal-anchor</keyword>
<feature type="compositionally biased region" description="Low complexity" evidence="15">
    <location>
        <begin position="426"/>
        <end position="438"/>
    </location>
</feature>
<sequence length="1055" mass="117839">MTAVSLKFLDLSSNQLFGELPDCMMGWSSLQILSLANNNFFGKIPSVVGSFSLIETFDLQNNRFSGKIPSSLRNCSKLQFLGLSNNRLSGKIPSWIGERSNSLNFLLLKSNHFVGEIPLEICQLTNILLLDLSCNNLSGPIPWCTGNMTALASQDISAKHHFCNSPQNSPHGYNVYDFDGSYADKASIIWKGREYHYENLTLQRTIDLSSNKLTGEIPVQIANFSKPHQLNLSRNHLTGSIPPNIGEMRQLESLDLSHNMLSGWLPSSMSKLNFLSFLDLSYNNFSGRIPSSTQLQSLPTSAFVGNPALCGSPLPQTCPTDEKPMDGGVKYNQQYDDQFWKGFKPSMEVGMAFGFLGALALKLNDPWKHICFLLFNYMKIAKKVEVLGAIHRFKMILQGLQGQLLRVEMLGLPFQASARKTPIDPSSENCPSSSSITTPPSLYTLPNSFSDLAMADSKSPSAAVKHHSPTKAEAKAISLLFTTRGTMVFAYGVTFAFVACTAFLVLNPSSNSSPWIKSFLKSSSSSSRFSSLFSCFVSNFSQTDGNPLPFTYPPAAPFRVSWESSGFGDKNGSLSGDGESRVSEDVRAFNQAGTLLFTPTVSFSQESNGTSKGLVIQFSSSPSNNESWDGNVTRDPGGSQSFSDNAADYRFALKGEDGKESKNVWDLEMNVTGEGVLGKGREASNVTLESNEMDGFGSVDDMFSKHRNGDLKDIDIMNHCNIFDGKWVRDGSCPIYAPGSCPHIDEPFNCYLNGRPDRGYEKYRWQPKDCNIPRLNGRHMLELLRGKRVVFVGDSLNRNMWESLVCILHSSVGDKSRVFEASGRNEFRTDGSYSFKFEDYNCSETLHLDMIEKSSDNYKSADILIFNTGHWWTHEKTSKGKGYYQEGSIIYDQLNVKVAFQKALTTWARWIDANIDPMKTLVFFRGYSASHFRGGRWNSGGQCHSETEPSENEIYSKKYSSKMRILESVINGMNTSVLYLNITRMTGLRKDAHPSIYRKQNLTEEERLALGFQDCSHWCLPGVPDTWNELIYAKLLIAHNQKHQDQLYQEQQRRP</sequence>
<comment type="caution">
    <text evidence="18">The sequence shown here is derived from an EMBL/GenBank/DDBJ whole genome shotgun (WGS) entry which is preliminary data.</text>
</comment>
<evidence type="ECO:0000256" key="6">
    <source>
        <dbReference type="ARBA" id="ARBA00022614"/>
    </source>
</evidence>
<evidence type="ECO:0000256" key="11">
    <source>
        <dbReference type="ARBA" id="ARBA00022989"/>
    </source>
</evidence>
<feature type="domain" description="Trichome birefringence-like C-terminal" evidence="16">
    <location>
        <begin position="772"/>
        <end position="843"/>
    </location>
</feature>
<accession>A0AAV5HZC5</accession>
<comment type="similarity">
    <text evidence="4">Belongs to the RLP family.</text>
</comment>
<evidence type="ECO:0000256" key="15">
    <source>
        <dbReference type="SAM" id="MobiDB-lite"/>
    </source>
</evidence>
<dbReference type="Pfam" id="PF14416">
    <property type="entry name" value="PMR5N"/>
    <property type="match status" value="1"/>
</dbReference>